<feature type="transmembrane region" description="Helical" evidence="8">
    <location>
        <begin position="172"/>
        <end position="192"/>
    </location>
</feature>
<evidence type="ECO:0000256" key="4">
    <source>
        <dbReference type="ARBA" id="ARBA00022692"/>
    </source>
</evidence>
<dbReference type="PANTHER" id="PTHR43829">
    <property type="entry name" value="AQUAPORIN OR AQUAGLYCEROPORIN RELATED"/>
    <property type="match status" value="1"/>
</dbReference>
<keyword evidence="6 8" id="KW-0472">Membrane</keyword>
<comment type="similarity">
    <text evidence="2 7">Belongs to the MIP/aquaporin (TC 1.A.8) family.</text>
</comment>
<feature type="transmembrane region" description="Helical" evidence="8">
    <location>
        <begin position="34"/>
        <end position="56"/>
    </location>
</feature>
<keyword evidence="5 8" id="KW-1133">Transmembrane helix</keyword>
<keyword evidence="4 7" id="KW-0812">Transmembrane</keyword>
<keyword evidence="3 7" id="KW-0813">Transport</keyword>
<evidence type="ECO:0000256" key="2">
    <source>
        <dbReference type="ARBA" id="ARBA00006175"/>
    </source>
</evidence>
<dbReference type="SUPFAM" id="SSF81338">
    <property type="entry name" value="Aquaporin-like"/>
    <property type="match status" value="1"/>
</dbReference>
<dbReference type="GO" id="GO:0005886">
    <property type="term" value="C:plasma membrane"/>
    <property type="evidence" value="ECO:0007669"/>
    <property type="project" value="TreeGrafter"/>
</dbReference>
<evidence type="ECO:0000256" key="3">
    <source>
        <dbReference type="ARBA" id="ARBA00022448"/>
    </source>
</evidence>
<evidence type="ECO:0000256" key="8">
    <source>
        <dbReference type="SAM" id="Phobius"/>
    </source>
</evidence>
<dbReference type="AlphaFoldDB" id="A0A6A5XA70"/>
<accession>A0A6A5XA70</accession>
<proteinExistence type="inferred from homology"/>
<dbReference type="Proteomes" id="UP000799778">
    <property type="component" value="Unassembled WGS sequence"/>
</dbReference>
<evidence type="ECO:0000256" key="6">
    <source>
        <dbReference type="ARBA" id="ARBA00023136"/>
    </source>
</evidence>
<dbReference type="Gene3D" id="1.20.1080.10">
    <property type="entry name" value="Glycerol uptake facilitator protein"/>
    <property type="match status" value="1"/>
</dbReference>
<dbReference type="InterPro" id="IPR050363">
    <property type="entry name" value="MIP/Aquaporin"/>
</dbReference>
<dbReference type="OrthoDB" id="3222at2759"/>
<dbReference type="GO" id="GO:0015254">
    <property type="term" value="F:glycerol channel activity"/>
    <property type="evidence" value="ECO:0007669"/>
    <property type="project" value="TreeGrafter"/>
</dbReference>
<dbReference type="InterPro" id="IPR023271">
    <property type="entry name" value="Aquaporin-like"/>
</dbReference>
<dbReference type="GO" id="GO:0015250">
    <property type="term" value="F:water channel activity"/>
    <property type="evidence" value="ECO:0007669"/>
    <property type="project" value="TreeGrafter"/>
</dbReference>
<evidence type="ECO:0000313" key="9">
    <source>
        <dbReference type="EMBL" id="KAF2009664.1"/>
    </source>
</evidence>
<keyword evidence="10" id="KW-1185">Reference proteome</keyword>
<comment type="subcellular location">
    <subcellularLocation>
        <location evidence="1">Membrane</location>
        <topology evidence="1">Multi-pass membrane protein</topology>
    </subcellularLocation>
</comment>
<dbReference type="PANTHER" id="PTHR43829:SF24">
    <property type="entry name" value="MIP AQUAPORIN (EUROFUNG)"/>
    <property type="match status" value="1"/>
</dbReference>
<name>A0A6A5XA70_9PLEO</name>
<dbReference type="PRINTS" id="PR00783">
    <property type="entry name" value="MINTRINSICP"/>
</dbReference>
<dbReference type="InterPro" id="IPR000425">
    <property type="entry name" value="MIP"/>
</dbReference>
<dbReference type="RefSeq" id="XP_033378003.1">
    <property type="nucleotide sequence ID" value="XM_033525499.1"/>
</dbReference>
<dbReference type="GeneID" id="54282896"/>
<organism evidence="9 10">
    <name type="scientific">Aaosphaeria arxii CBS 175.79</name>
    <dbReference type="NCBI Taxonomy" id="1450172"/>
    <lineage>
        <taxon>Eukaryota</taxon>
        <taxon>Fungi</taxon>
        <taxon>Dikarya</taxon>
        <taxon>Ascomycota</taxon>
        <taxon>Pezizomycotina</taxon>
        <taxon>Dothideomycetes</taxon>
        <taxon>Pleosporomycetidae</taxon>
        <taxon>Pleosporales</taxon>
        <taxon>Pleosporales incertae sedis</taxon>
        <taxon>Aaosphaeria</taxon>
    </lineage>
</organism>
<evidence type="ECO:0000313" key="10">
    <source>
        <dbReference type="Proteomes" id="UP000799778"/>
    </source>
</evidence>
<evidence type="ECO:0000256" key="7">
    <source>
        <dbReference type="RuleBase" id="RU000477"/>
    </source>
</evidence>
<evidence type="ECO:0000256" key="5">
    <source>
        <dbReference type="ARBA" id="ARBA00022989"/>
    </source>
</evidence>
<dbReference type="Pfam" id="PF00230">
    <property type="entry name" value="MIP"/>
    <property type="match status" value="1"/>
</dbReference>
<evidence type="ECO:0000256" key="1">
    <source>
        <dbReference type="ARBA" id="ARBA00004141"/>
    </source>
</evidence>
<sequence>MMAIHIAGGISGAHCSPVVSINFFVFRGFPARKTIIYILAQIFGAFCGILIAFGIYKDAIQSYDPGRTLTSGKAIFTLPNDFTKGSTAFFTDFTSAAVMSGSVLAMGDSYNAPPAAGMHAFIMGLVGTAVTGCLGYNTGPQVNPAKDIASRVVASIVGYGPEMWQGGWWAKAWIAAICGGLFGCLLYDVAIYEGPESPVNYPKHKVRKSAMGNKAKILETGILGRKKRLQAKEDLENGLVGINSRRAGHGLSGHPK</sequence>
<dbReference type="EMBL" id="ML978078">
    <property type="protein sequence ID" value="KAF2009664.1"/>
    <property type="molecule type" value="Genomic_DNA"/>
</dbReference>
<protein>
    <submittedName>
        <fullName evidence="9">Aquaporin-like protein</fullName>
    </submittedName>
</protein>
<reference evidence="9" key="1">
    <citation type="journal article" date="2020" name="Stud. Mycol.">
        <title>101 Dothideomycetes genomes: a test case for predicting lifestyles and emergence of pathogens.</title>
        <authorList>
            <person name="Haridas S."/>
            <person name="Albert R."/>
            <person name="Binder M."/>
            <person name="Bloem J."/>
            <person name="Labutti K."/>
            <person name="Salamov A."/>
            <person name="Andreopoulos B."/>
            <person name="Baker S."/>
            <person name="Barry K."/>
            <person name="Bills G."/>
            <person name="Bluhm B."/>
            <person name="Cannon C."/>
            <person name="Castanera R."/>
            <person name="Culley D."/>
            <person name="Daum C."/>
            <person name="Ezra D."/>
            <person name="Gonzalez J."/>
            <person name="Henrissat B."/>
            <person name="Kuo A."/>
            <person name="Liang C."/>
            <person name="Lipzen A."/>
            <person name="Lutzoni F."/>
            <person name="Magnuson J."/>
            <person name="Mondo S."/>
            <person name="Nolan M."/>
            <person name="Ohm R."/>
            <person name="Pangilinan J."/>
            <person name="Park H.-J."/>
            <person name="Ramirez L."/>
            <person name="Alfaro M."/>
            <person name="Sun H."/>
            <person name="Tritt A."/>
            <person name="Yoshinaga Y."/>
            <person name="Zwiers L.-H."/>
            <person name="Turgeon B."/>
            <person name="Goodwin S."/>
            <person name="Spatafora J."/>
            <person name="Crous P."/>
            <person name="Grigoriev I."/>
        </authorList>
    </citation>
    <scope>NUCLEOTIDE SEQUENCE</scope>
    <source>
        <strain evidence="9">CBS 175.79</strain>
    </source>
</reference>
<gene>
    <name evidence="9" type="ORF">BU24DRAFT_401573</name>
</gene>